<organism evidence="2">
    <name type="scientific">Trichuris suis</name>
    <name type="common">pig whipworm</name>
    <dbReference type="NCBI Taxonomy" id="68888"/>
    <lineage>
        <taxon>Eukaryota</taxon>
        <taxon>Metazoa</taxon>
        <taxon>Ecdysozoa</taxon>
        <taxon>Nematoda</taxon>
        <taxon>Enoplea</taxon>
        <taxon>Dorylaimia</taxon>
        <taxon>Trichinellida</taxon>
        <taxon>Trichuridae</taxon>
        <taxon>Trichuris</taxon>
    </lineage>
</organism>
<protein>
    <submittedName>
        <fullName evidence="2">Uncharacterized protein</fullName>
    </submittedName>
</protein>
<gene>
    <name evidence="2" type="ORF">M514_28321</name>
</gene>
<keyword evidence="1" id="KW-0472">Membrane</keyword>
<proteinExistence type="predicted"/>
<keyword evidence="1" id="KW-1133">Transmembrane helix</keyword>
<dbReference type="AlphaFoldDB" id="A0A085MQK3"/>
<name>A0A085MQK3_9BILA</name>
<accession>A0A085MQK3</accession>
<feature type="transmembrane region" description="Helical" evidence="1">
    <location>
        <begin position="39"/>
        <end position="64"/>
    </location>
</feature>
<reference evidence="2" key="1">
    <citation type="journal article" date="2014" name="Nat. Genet.">
        <title>Genome and transcriptome of the porcine whipworm Trichuris suis.</title>
        <authorList>
            <person name="Jex A.R."/>
            <person name="Nejsum P."/>
            <person name="Schwarz E.M."/>
            <person name="Hu L."/>
            <person name="Young N.D."/>
            <person name="Hall R.S."/>
            <person name="Korhonen P.K."/>
            <person name="Liao S."/>
            <person name="Thamsborg S."/>
            <person name="Xia J."/>
            <person name="Xu P."/>
            <person name="Wang S."/>
            <person name="Scheerlinck J.P."/>
            <person name="Hofmann A."/>
            <person name="Sternberg P.W."/>
            <person name="Wang J."/>
            <person name="Gasser R.B."/>
        </authorList>
    </citation>
    <scope>NUCLEOTIDE SEQUENCE [LARGE SCALE GENOMIC DNA]</scope>
    <source>
        <strain evidence="2">DCEP-RM93F</strain>
    </source>
</reference>
<keyword evidence="1" id="KW-0812">Transmembrane</keyword>
<evidence type="ECO:0000313" key="2">
    <source>
        <dbReference type="EMBL" id="KFD59499.1"/>
    </source>
</evidence>
<dbReference type="EMBL" id="KL367877">
    <property type="protein sequence ID" value="KFD59499.1"/>
    <property type="molecule type" value="Genomic_DNA"/>
</dbReference>
<evidence type="ECO:0000256" key="1">
    <source>
        <dbReference type="SAM" id="Phobius"/>
    </source>
</evidence>
<dbReference type="Proteomes" id="UP000030758">
    <property type="component" value="Unassembled WGS sequence"/>
</dbReference>
<sequence>MDPHRRQVGVYLAEMINNNFDAGEQIKAIRKSIERTESYIVAITFLAYLVTGIVLLSLICYVCARNSNIKQQRLKQHRLNACNRIVEA</sequence>